<feature type="domain" description="GmrSD restriction endonucleases N-terminal" evidence="1">
    <location>
        <begin position="80"/>
        <end position="403"/>
    </location>
</feature>
<organism evidence="2 3">
    <name type="scientific">Acidithiobacillus concretivorus</name>
    <dbReference type="NCBI Taxonomy" id="3063952"/>
    <lineage>
        <taxon>Bacteria</taxon>
        <taxon>Pseudomonadati</taxon>
        <taxon>Pseudomonadota</taxon>
        <taxon>Acidithiobacillia</taxon>
        <taxon>Acidithiobacillales</taxon>
        <taxon>Acidithiobacillaceae</taxon>
        <taxon>Acidithiobacillus</taxon>
    </lineage>
</organism>
<reference evidence="2 3" key="1">
    <citation type="journal article" date="2021" name="ISME J.">
        <title>Genomic evolution of the class Acidithiobacillia: deep-branching Proteobacteria living in extreme acidic conditions.</title>
        <authorList>
            <person name="Moya-Beltran A."/>
            <person name="Beard S."/>
            <person name="Rojas-Villalobos C."/>
            <person name="Issotta F."/>
            <person name="Gallardo Y."/>
            <person name="Ulloa R."/>
            <person name="Giaveno A."/>
            <person name="Degli Esposti M."/>
            <person name="Johnson D.B."/>
            <person name="Quatrini R."/>
        </authorList>
    </citation>
    <scope>NUCLEOTIDE SEQUENCE [LARGE SCALE GENOMIC DNA]</scope>
    <source>
        <strain evidence="2 3">ATCC 19703</strain>
    </source>
</reference>
<protein>
    <submittedName>
        <fullName evidence="2">DUF262 domain-containing protein</fullName>
    </submittedName>
</protein>
<dbReference type="Pfam" id="PF03235">
    <property type="entry name" value="GmrSD_N"/>
    <property type="match status" value="1"/>
</dbReference>
<evidence type="ECO:0000313" key="2">
    <source>
        <dbReference type="EMBL" id="MBU2737727.1"/>
    </source>
</evidence>
<comment type="caution">
    <text evidence="2">The sequence shown here is derived from an EMBL/GenBank/DDBJ whole genome shotgun (WGS) entry which is preliminary data.</text>
</comment>
<name>A0ABS5ZMF2_9PROT</name>
<keyword evidence="3" id="KW-1185">Reference proteome</keyword>
<gene>
    <name evidence="2" type="ORF">HJG40_02670</name>
</gene>
<accession>A0ABS5ZMF2</accession>
<dbReference type="InterPro" id="IPR004919">
    <property type="entry name" value="GmrSD_N"/>
</dbReference>
<proteinExistence type="predicted"/>
<dbReference type="PANTHER" id="PTHR37292">
    <property type="entry name" value="VNG6097C"/>
    <property type="match status" value="1"/>
</dbReference>
<dbReference type="EMBL" id="JABELD010000017">
    <property type="protein sequence ID" value="MBU2737727.1"/>
    <property type="molecule type" value="Genomic_DNA"/>
</dbReference>
<evidence type="ECO:0000313" key="3">
    <source>
        <dbReference type="Proteomes" id="UP001197028"/>
    </source>
</evidence>
<evidence type="ECO:0000259" key="1">
    <source>
        <dbReference type="Pfam" id="PF03235"/>
    </source>
</evidence>
<dbReference type="Proteomes" id="UP001197028">
    <property type="component" value="Unassembled WGS sequence"/>
</dbReference>
<dbReference type="PANTHER" id="PTHR37292:SF2">
    <property type="entry name" value="DUF262 DOMAIN-CONTAINING PROTEIN"/>
    <property type="match status" value="1"/>
</dbReference>
<sequence>MAAVVLIVQPKNTIMAVGRTNVGGAVAHPQGADAHIAQQSYTRDNNKMKSCESNTAAFLTLAEIAAWQIPQEKPGVIVAALPALQRSGVWKVRQIEELWDSILRRFPIGAFIISPPNGALNQQNFKLQSDQDDLPEPTHLLLDGQQRATGIALGFYDLWGYDIKEAKSVLWLDLAEAPKNREVEFVFRVVTQAHPWGYKRSEPDDTLSANQVRTALQAFRAVNQFEGLRPERFALQKTWPWDAEASVPMAMLIDAVKRNPGDSAAARAAAWKRIKTLPMYADNPAFQTEVDGGQVVRNSQKEIEKQCQNVRKAFELTDSTLYHRLDFVLQRLQELLAHNGGYQVPVLSLDLGNAAYSLCNVEEETTSDALTPDDAAKKDAIELLFVRVNSAGTPLAGEELTYSLLKAAWPDAAKFIDGLDHKPAQASRIAMLCVRLVLARRQLHTSQDKKLSMPPVQGVNEFRRLVRDQNPQHPTFSDDLKSFIKDSANALLTATWQFLVDSKKSYTLLPVIAVELAQKSPDVYLLLLCWADRLMEKNITPAQINETAYRRTLGFLTALAWFAPDKSKACSAIWSELQEKMDNENLIQYFNNTRFQNACRLDKHFNLCMIPLPSVKELNLACSRGVTGQRGCRNTISSVDSSIWKEWNWYTSFTDLLVREGDIKAKWAKQLAPEDGAPDLAESTLQVARRFLDTLYDSHSILLYAQRDWLRKWYPDFDPSQPEYMEDKNRPWDYDHIHPQNLLRSDAGNSRRNIPQVIWDWHGSIGNLRAWPLEANRADSDISPTLKLKSVNADDKRYSVNNGHEKRNASFVQENAEWEHWQNSVPMSDDGKYIEDKRYLALAKYHDNRKDLIKAIVARFVSLYRVWYDELRIGDLQ</sequence>